<name>A0ABT1HJP7_9NOCA</name>
<dbReference type="EMBL" id="JAMTCJ010000004">
    <property type="protein sequence ID" value="MCP2178172.1"/>
    <property type="molecule type" value="Genomic_DNA"/>
</dbReference>
<proteinExistence type="predicted"/>
<dbReference type="RefSeq" id="WP_253663120.1">
    <property type="nucleotide sequence ID" value="NZ_BAAAJQ010000003.1"/>
</dbReference>
<feature type="chain" id="PRO_5045248512" description="Secreted protein" evidence="1">
    <location>
        <begin position="30"/>
        <end position="123"/>
    </location>
</feature>
<accession>A0ABT1HJP7</accession>
<dbReference type="Proteomes" id="UP001206895">
    <property type="component" value="Unassembled WGS sequence"/>
</dbReference>
<keyword evidence="1" id="KW-0732">Signal</keyword>
<evidence type="ECO:0000256" key="1">
    <source>
        <dbReference type="SAM" id="SignalP"/>
    </source>
</evidence>
<reference evidence="2 3" key="1">
    <citation type="submission" date="2022-06" db="EMBL/GenBank/DDBJ databases">
        <title>Genomic Encyclopedia of Archaeal and Bacterial Type Strains, Phase II (KMG-II): from individual species to whole genera.</title>
        <authorList>
            <person name="Goeker M."/>
        </authorList>
    </citation>
    <scope>NUCLEOTIDE SEQUENCE [LARGE SCALE GENOMIC DNA]</scope>
    <source>
        <strain evidence="2 3">DSM 44693</strain>
    </source>
</reference>
<evidence type="ECO:0008006" key="4">
    <source>
        <dbReference type="Google" id="ProtNLM"/>
    </source>
</evidence>
<evidence type="ECO:0000313" key="2">
    <source>
        <dbReference type="EMBL" id="MCP2178172.1"/>
    </source>
</evidence>
<gene>
    <name evidence="2" type="ORF">LX13_004013</name>
</gene>
<sequence>MNRSPVRLTAAVFVAVVAASTIGAGGASAAPASADVAIRPAGFDCAVFVTNNGPDTARDVVVSSRDPFAWLRGHFPRHLGSIEPGGFRSVCFPLDYYLPKRTETYTVVSSTPDPDSSNNTSTN</sequence>
<evidence type="ECO:0000313" key="3">
    <source>
        <dbReference type="Proteomes" id="UP001206895"/>
    </source>
</evidence>
<comment type="caution">
    <text evidence="2">The sequence shown here is derived from an EMBL/GenBank/DDBJ whole genome shotgun (WGS) entry which is preliminary data.</text>
</comment>
<feature type="signal peptide" evidence="1">
    <location>
        <begin position="1"/>
        <end position="29"/>
    </location>
</feature>
<keyword evidence="3" id="KW-1185">Reference proteome</keyword>
<organism evidence="2 3">
    <name type="scientific">Williamsia maris</name>
    <dbReference type="NCBI Taxonomy" id="72806"/>
    <lineage>
        <taxon>Bacteria</taxon>
        <taxon>Bacillati</taxon>
        <taxon>Actinomycetota</taxon>
        <taxon>Actinomycetes</taxon>
        <taxon>Mycobacteriales</taxon>
        <taxon>Nocardiaceae</taxon>
        <taxon>Williamsia</taxon>
    </lineage>
</organism>
<protein>
    <recommendedName>
        <fullName evidence="4">Secreted protein</fullName>
    </recommendedName>
</protein>